<proteinExistence type="predicted"/>
<dbReference type="Proteomes" id="UP001303046">
    <property type="component" value="Unassembled WGS sequence"/>
</dbReference>
<name>A0ABR1E5C5_NECAM</name>
<dbReference type="EMBL" id="JAVFWL010000005">
    <property type="protein sequence ID" value="KAK6757874.1"/>
    <property type="molecule type" value="Genomic_DNA"/>
</dbReference>
<sequence length="155" mass="18255">MLSMANPKKKGSATAFCLTPVTTSKDDAHLLMIEPQQLFVPSYHQLDERAFVFILITECCSRFLEHAAISKRLHLRNVQNYLPFALFSRTHKYYWQCGSKLYSDLILRIWFTAVNGYGRRFGIRRTPSDKNFKNESTYWNSLVTKREAYCRRDKE</sequence>
<comment type="caution">
    <text evidence="1">The sequence shown here is derived from an EMBL/GenBank/DDBJ whole genome shotgun (WGS) entry which is preliminary data.</text>
</comment>
<evidence type="ECO:0000313" key="1">
    <source>
        <dbReference type="EMBL" id="KAK6757874.1"/>
    </source>
</evidence>
<organism evidence="1 2">
    <name type="scientific">Necator americanus</name>
    <name type="common">Human hookworm</name>
    <dbReference type="NCBI Taxonomy" id="51031"/>
    <lineage>
        <taxon>Eukaryota</taxon>
        <taxon>Metazoa</taxon>
        <taxon>Ecdysozoa</taxon>
        <taxon>Nematoda</taxon>
        <taxon>Chromadorea</taxon>
        <taxon>Rhabditida</taxon>
        <taxon>Rhabditina</taxon>
        <taxon>Rhabditomorpha</taxon>
        <taxon>Strongyloidea</taxon>
        <taxon>Ancylostomatidae</taxon>
        <taxon>Bunostominae</taxon>
        <taxon>Necator</taxon>
    </lineage>
</organism>
<evidence type="ECO:0000313" key="2">
    <source>
        <dbReference type="Proteomes" id="UP001303046"/>
    </source>
</evidence>
<gene>
    <name evidence="1" type="primary">Necator_chrV.g20393</name>
    <name evidence="1" type="ORF">RB195_015600</name>
</gene>
<protein>
    <submittedName>
        <fullName evidence="1">Uncharacterized protein</fullName>
    </submittedName>
</protein>
<reference evidence="1 2" key="1">
    <citation type="submission" date="2023-08" db="EMBL/GenBank/DDBJ databases">
        <title>A Necator americanus chromosomal reference genome.</title>
        <authorList>
            <person name="Ilik V."/>
            <person name="Petrzelkova K.J."/>
            <person name="Pardy F."/>
            <person name="Fuh T."/>
            <person name="Niatou-Singa F.S."/>
            <person name="Gouil Q."/>
            <person name="Baker L."/>
            <person name="Ritchie M.E."/>
            <person name="Jex A.R."/>
            <person name="Gazzola D."/>
            <person name="Li H."/>
            <person name="Toshio Fujiwara R."/>
            <person name="Zhan B."/>
            <person name="Aroian R.V."/>
            <person name="Pafco B."/>
            <person name="Schwarz E.M."/>
        </authorList>
    </citation>
    <scope>NUCLEOTIDE SEQUENCE [LARGE SCALE GENOMIC DNA]</scope>
    <source>
        <strain evidence="1 2">Aroian</strain>
        <tissue evidence="1">Whole animal</tissue>
    </source>
</reference>
<accession>A0ABR1E5C5</accession>
<keyword evidence="2" id="KW-1185">Reference proteome</keyword>